<organism evidence="3 4">
    <name type="scientific">Heligmosomoides polygyrus</name>
    <name type="common">Parasitic roundworm</name>
    <dbReference type="NCBI Taxonomy" id="6339"/>
    <lineage>
        <taxon>Eukaryota</taxon>
        <taxon>Metazoa</taxon>
        <taxon>Ecdysozoa</taxon>
        <taxon>Nematoda</taxon>
        <taxon>Chromadorea</taxon>
        <taxon>Rhabditida</taxon>
        <taxon>Rhabditina</taxon>
        <taxon>Rhabditomorpha</taxon>
        <taxon>Strongyloidea</taxon>
        <taxon>Heligmosomidae</taxon>
        <taxon>Heligmosomoides</taxon>
    </lineage>
</organism>
<reference evidence="2 3" key="1">
    <citation type="submission" date="2018-11" db="EMBL/GenBank/DDBJ databases">
        <authorList>
            <consortium name="Pathogen Informatics"/>
        </authorList>
    </citation>
    <scope>NUCLEOTIDE SEQUENCE [LARGE SCALE GENOMIC DNA]</scope>
</reference>
<evidence type="ECO:0000256" key="1">
    <source>
        <dbReference type="SAM" id="MobiDB-lite"/>
    </source>
</evidence>
<evidence type="ECO:0000313" key="2">
    <source>
        <dbReference type="EMBL" id="VDP33914.1"/>
    </source>
</evidence>
<accession>A0A183GJ19</accession>
<reference evidence="4" key="2">
    <citation type="submission" date="2019-09" db="UniProtKB">
        <authorList>
            <consortium name="WormBaseParasite"/>
        </authorList>
    </citation>
    <scope>IDENTIFICATION</scope>
</reference>
<accession>A0A3P8DP96</accession>
<feature type="region of interest" description="Disordered" evidence="1">
    <location>
        <begin position="50"/>
        <end position="89"/>
    </location>
</feature>
<dbReference type="Proteomes" id="UP000050761">
    <property type="component" value="Unassembled WGS sequence"/>
</dbReference>
<feature type="compositionally biased region" description="Basic and acidic residues" evidence="1">
    <location>
        <begin position="50"/>
        <end position="66"/>
    </location>
</feature>
<proteinExistence type="predicted"/>
<dbReference type="WBParaSite" id="HPBE_0002265201-mRNA-1">
    <property type="protein sequence ID" value="HPBE_0002265201-mRNA-1"/>
    <property type="gene ID" value="HPBE_0002265201"/>
</dbReference>
<dbReference type="EMBL" id="UZAH01034214">
    <property type="protein sequence ID" value="VDP33914.1"/>
    <property type="molecule type" value="Genomic_DNA"/>
</dbReference>
<name>A0A183GJ19_HELPZ</name>
<evidence type="ECO:0000313" key="4">
    <source>
        <dbReference type="WBParaSite" id="HPBE_0002265201-mRNA-1"/>
    </source>
</evidence>
<protein>
    <submittedName>
        <fullName evidence="4">Transposase family Tnp2 protein</fullName>
    </submittedName>
</protein>
<dbReference type="AlphaFoldDB" id="A0A183GJ19"/>
<sequence length="740" mass="84697">MNTGRKRRSTPLDENSNPDTVDMQPETRRCRGCEEADRCAFYMMAREEVEEVRQQARHHGDGDGENSRSVSPAREEAQDDDHPGYDGADEIEFRGFDDGIRAVNAENGRCQREILDYRQKLLYYANFKLHFGISDEMCRFVEDFCDVMTSSAGAVDPFFHDAQERFGLLEFYYCNACDRHLPGPKALCQNEGCQLRGVPPKRSKTSKRTSIFTVLIKPQLSLILERVLPLLTELHDSIHNRDQSDDNPVLSETSCFPKYDRDIESVLGFRDRKITIVLTLNVDGVRFKKLSRSESWPVYIRLEGLPFKEKNKYENIILAGIMFTRKPPTETLLVELFSGLKHELEVLQREGIPIHTASDTWICTPKLVNGIIDFAALQTLYGLPRWQSLQGCHLCMFSGERVGRRVIWFNRFPDPNDRRTDESLILDAEARQNELRGWTQMMDFFTVNHCMPDALHLLSEGITTNVFKAMFGPRRGTAVMAIRRDCIGALLVALQRTRNYSYSSKFILGAEDLSKCTGSEKEAADFPGVRDLGTSMKNLWYALDPTLITLNVHCLVDHAVLEDLPLVGSPYHWSSSSFESIHRRLQLRVPQCTTNIEETIIENFLLHKDMVDKLEKEVKIFENHHLNRLHKKIAGQGKRSRCNVMVGKFGLEGDWYVPADSVLAFEGMGEEHRQFLLDQILSQRFSDYWKKSAETDTTQGVVYLETPDEEARFGQVIAFGFDSYTGDCCVGKNSGRIRDR</sequence>
<feature type="region of interest" description="Disordered" evidence="1">
    <location>
        <begin position="1"/>
        <end position="29"/>
    </location>
</feature>
<evidence type="ECO:0000313" key="3">
    <source>
        <dbReference type="Proteomes" id="UP000050761"/>
    </source>
</evidence>
<keyword evidence="3" id="KW-1185">Reference proteome</keyword>
<gene>
    <name evidence="2" type="ORF">HPBE_LOCUS22651</name>
</gene>
<feature type="compositionally biased region" description="Basic and acidic residues" evidence="1">
    <location>
        <begin position="73"/>
        <end position="84"/>
    </location>
</feature>
<dbReference type="OrthoDB" id="5869162at2759"/>